<feature type="domain" description="Sey1/RHD3-like three-helix bundle" evidence="1">
    <location>
        <begin position="160"/>
        <end position="192"/>
    </location>
</feature>
<dbReference type="InterPro" id="IPR008803">
    <property type="entry name" value="RHD3/Sey1"/>
</dbReference>
<dbReference type="GO" id="GO:0003924">
    <property type="term" value="F:GTPase activity"/>
    <property type="evidence" value="ECO:0007669"/>
    <property type="project" value="TreeGrafter"/>
</dbReference>
<evidence type="ECO:0000259" key="1">
    <source>
        <dbReference type="Pfam" id="PF20428"/>
    </source>
</evidence>
<gene>
    <name evidence="2" type="ORF">F3Y22_tig00110674pilonHSYRG00041</name>
</gene>
<evidence type="ECO:0000313" key="3">
    <source>
        <dbReference type="Proteomes" id="UP000436088"/>
    </source>
</evidence>
<dbReference type="InterPro" id="IPR046758">
    <property type="entry name" value="Sey1/RHD3-like_3HB"/>
</dbReference>
<organism evidence="2 3">
    <name type="scientific">Hibiscus syriacus</name>
    <name type="common">Rose of Sharon</name>
    <dbReference type="NCBI Taxonomy" id="106335"/>
    <lineage>
        <taxon>Eukaryota</taxon>
        <taxon>Viridiplantae</taxon>
        <taxon>Streptophyta</taxon>
        <taxon>Embryophyta</taxon>
        <taxon>Tracheophyta</taxon>
        <taxon>Spermatophyta</taxon>
        <taxon>Magnoliopsida</taxon>
        <taxon>eudicotyledons</taxon>
        <taxon>Gunneridae</taxon>
        <taxon>Pentapetalae</taxon>
        <taxon>rosids</taxon>
        <taxon>malvids</taxon>
        <taxon>Malvales</taxon>
        <taxon>Malvaceae</taxon>
        <taxon>Malvoideae</taxon>
        <taxon>Hibiscus</taxon>
    </lineage>
</organism>
<reference evidence="2" key="1">
    <citation type="submission" date="2019-09" db="EMBL/GenBank/DDBJ databases">
        <title>Draft genome information of white flower Hibiscus syriacus.</title>
        <authorList>
            <person name="Kim Y.-M."/>
        </authorList>
    </citation>
    <scope>NUCLEOTIDE SEQUENCE [LARGE SCALE GENOMIC DNA]</scope>
    <source>
        <strain evidence="2">YM2019G1</strain>
    </source>
</reference>
<comment type="caution">
    <text evidence="2">The sequence shown here is derived from an EMBL/GenBank/DDBJ whole genome shotgun (WGS) entry which is preliminary data.</text>
</comment>
<dbReference type="PANTHER" id="PTHR45923">
    <property type="entry name" value="PROTEIN SEY1"/>
    <property type="match status" value="1"/>
</dbReference>
<dbReference type="GO" id="GO:0016320">
    <property type="term" value="P:endoplasmic reticulum membrane fusion"/>
    <property type="evidence" value="ECO:0007669"/>
    <property type="project" value="TreeGrafter"/>
</dbReference>
<dbReference type="AlphaFoldDB" id="A0A6A2ZY86"/>
<feature type="domain" description="Sey1/RHD3-like three-helix bundle" evidence="1">
    <location>
        <begin position="276"/>
        <end position="365"/>
    </location>
</feature>
<dbReference type="PANTHER" id="PTHR45923:SF20">
    <property type="entry name" value="PROTEIN ROOT HAIR DEFECTIVE 3 HOMOLOG 2"/>
    <property type="match status" value="1"/>
</dbReference>
<evidence type="ECO:0000313" key="2">
    <source>
        <dbReference type="EMBL" id="KAE8696347.1"/>
    </source>
</evidence>
<keyword evidence="3" id="KW-1185">Reference proteome</keyword>
<dbReference type="Proteomes" id="UP000436088">
    <property type="component" value="Unassembled WGS sequence"/>
</dbReference>
<dbReference type="GO" id="GO:0005783">
    <property type="term" value="C:endoplasmic reticulum"/>
    <property type="evidence" value="ECO:0007669"/>
    <property type="project" value="TreeGrafter"/>
</dbReference>
<dbReference type="EMBL" id="VEPZ02001068">
    <property type="protein sequence ID" value="KAE8696347.1"/>
    <property type="molecule type" value="Genomic_DNA"/>
</dbReference>
<protein>
    <submittedName>
        <fullName evidence="2">Protein ROOT HAIR DEFECTIVE 3-like protein 2</fullName>
    </submittedName>
</protein>
<accession>A0A6A2ZY86</accession>
<sequence>MVFQWWCHDIGREQAANRPLLKTVFQPPENKDPLKYLEPILRDDIQKIWNVVSKPAARKDTPLGEFFSVAELRQLFSNSISPGGLAGDRQGVVPASGFSLSAQQIWKVIKENKDLDLPAHKVMVAAVRCEEITNEKFCCLSSDADWLAWEEAVQFGSESGFGRKLSSILETYFSEYDSEAIYFDEGVRNAKPNNWRLEDLKSGLEQMLKEGEGFAASAHACTRSCMLEFDQGYTAIRRANWDASKVTEKLRRDIDAHKSPVCNAKLSESVARYEASIRKLLTRETENAVSKFSTAVSSFELDQPSMESMLQGLRDYARNLVVKKANEQAGKVPIIMKDRFSTVFSHDSYLMPRVWTGIEDIKVLFTLE</sequence>
<dbReference type="Pfam" id="PF05879">
    <property type="entry name" value="RHD3_GTPase"/>
    <property type="match status" value="1"/>
</dbReference>
<name>A0A6A2ZY86_HIBSY</name>
<proteinExistence type="predicted"/>
<dbReference type="Pfam" id="PF20428">
    <property type="entry name" value="Sey1_3HB"/>
    <property type="match status" value="2"/>
</dbReference>